<dbReference type="AlphaFoldDB" id="A0A5J4N674"/>
<keyword evidence="3" id="KW-1185">Reference proteome</keyword>
<gene>
    <name evidence="2" type="ORF">DEA37_0014838</name>
</gene>
<dbReference type="EMBL" id="QNGE01007790">
    <property type="protein sequence ID" value="KAA3670928.1"/>
    <property type="molecule type" value="Genomic_DNA"/>
</dbReference>
<proteinExistence type="predicted"/>
<comment type="caution">
    <text evidence="2">The sequence shown here is derived from an EMBL/GenBank/DDBJ whole genome shotgun (WGS) entry which is preliminary data.</text>
</comment>
<dbReference type="Proteomes" id="UP000324629">
    <property type="component" value="Unassembled WGS sequence"/>
</dbReference>
<sequence>MRLYRCIDEIVIRKCTVVHMLIQARALTFSSLTIPIPFGVQRHYTTEYTTHVSTVDWTVVVTVYLQTTYLPIIRLFLRLSTL</sequence>
<keyword evidence="1" id="KW-0812">Transmembrane</keyword>
<organism evidence="2 3">
    <name type="scientific">Paragonimus westermani</name>
    <dbReference type="NCBI Taxonomy" id="34504"/>
    <lineage>
        <taxon>Eukaryota</taxon>
        <taxon>Metazoa</taxon>
        <taxon>Spiralia</taxon>
        <taxon>Lophotrochozoa</taxon>
        <taxon>Platyhelminthes</taxon>
        <taxon>Trematoda</taxon>
        <taxon>Digenea</taxon>
        <taxon>Plagiorchiida</taxon>
        <taxon>Troglotremata</taxon>
        <taxon>Troglotrematidae</taxon>
        <taxon>Paragonimus</taxon>
    </lineage>
</organism>
<protein>
    <submittedName>
        <fullName evidence="2">Uncharacterized protein</fullName>
    </submittedName>
</protein>
<evidence type="ECO:0000313" key="2">
    <source>
        <dbReference type="EMBL" id="KAA3670928.1"/>
    </source>
</evidence>
<feature type="transmembrane region" description="Helical" evidence="1">
    <location>
        <begin position="57"/>
        <end position="77"/>
    </location>
</feature>
<accession>A0A5J4N674</accession>
<evidence type="ECO:0000256" key="1">
    <source>
        <dbReference type="SAM" id="Phobius"/>
    </source>
</evidence>
<keyword evidence="1" id="KW-0472">Membrane</keyword>
<name>A0A5J4N674_9TREM</name>
<reference evidence="2 3" key="1">
    <citation type="journal article" date="2019" name="Gigascience">
        <title>Whole-genome sequence of the oriental lung fluke Paragonimus westermani.</title>
        <authorList>
            <person name="Oey H."/>
            <person name="Zakrzewski M."/>
            <person name="Narain K."/>
            <person name="Devi K.R."/>
            <person name="Agatsuma T."/>
            <person name="Nawaratna S."/>
            <person name="Gobert G.N."/>
            <person name="Jones M.K."/>
            <person name="Ragan M.A."/>
            <person name="McManus D.P."/>
            <person name="Krause L."/>
        </authorList>
    </citation>
    <scope>NUCLEOTIDE SEQUENCE [LARGE SCALE GENOMIC DNA]</scope>
    <source>
        <strain evidence="2 3">IND2009</strain>
    </source>
</reference>
<evidence type="ECO:0000313" key="3">
    <source>
        <dbReference type="Proteomes" id="UP000324629"/>
    </source>
</evidence>
<keyword evidence="1" id="KW-1133">Transmembrane helix</keyword>